<dbReference type="Pfam" id="PF14111">
    <property type="entry name" value="DUF4283"/>
    <property type="match status" value="1"/>
</dbReference>
<gene>
    <name evidence="2" type="ORF">PVK06_035376</name>
</gene>
<evidence type="ECO:0000313" key="3">
    <source>
        <dbReference type="Proteomes" id="UP001358586"/>
    </source>
</evidence>
<proteinExistence type="predicted"/>
<dbReference type="Proteomes" id="UP001358586">
    <property type="component" value="Chromosome 10"/>
</dbReference>
<keyword evidence="3" id="KW-1185">Reference proteome</keyword>
<evidence type="ECO:0000313" key="2">
    <source>
        <dbReference type="EMBL" id="KAK5794167.1"/>
    </source>
</evidence>
<accession>A0ABR0NGM4</accession>
<name>A0ABR0NGM4_GOSAR</name>
<comment type="caution">
    <text evidence="2">The sequence shown here is derived from an EMBL/GenBank/DDBJ whole genome shotgun (WGS) entry which is preliminary data.</text>
</comment>
<reference evidence="2 3" key="1">
    <citation type="submission" date="2023-03" db="EMBL/GenBank/DDBJ databases">
        <title>WGS of Gossypium arboreum.</title>
        <authorList>
            <person name="Yu D."/>
        </authorList>
    </citation>
    <scope>NUCLEOTIDE SEQUENCE [LARGE SCALE GENOMIC DNA]</scope>
    <source>
        <tissue evidence="2">Leaf</tissue>
    </source>
</reference>
<evidence type="ECO:0000259" key="1">
    <source>
        <dbReference type="Pfam" id="PF14111"/>
    </source>
</evidence>
<protein>
    <recommendedName>
        <fullName evidence="1">DUF4283 domain-containing protein</fullName>
    </recommendedName>
</protein>
<feature type="domain" description="DUF4283" evidence="1">
    <location>
        <begin position="57"/>
        <end position="112"/>
    </location>
</feature>
<dbReference type="InterPro" id="IPR025558">
    <property type="entry name" value="DUF4283"/>
</dbReference>
<organism evidence="2 3">
    <name type="scientific">Gossypium arboreum</name>
    <name type="common">Tree cotton</name>
    <name type="synonym">Gossypium nanking</name>
    <dbReference type="NCBI Taxonomy" id="29729"/>
    <lineage>
        <taxon>Eukaryota</taxon>
        <taxon>Viridiplantae</taxon>
        <taxon>Streptophyta</taxon>
        <taxon>Embryophyta</taxon>
        <taxon>Tracheophyta</taxon>
        <taxon>Spermatophyta</taxon>
        <taxon>Magnoliopsida</taxon>
        <taxon>eudicotyledons</taxon>
        <taxon>Gunneridae</taxon>
        <taxon>Pentapetalae</taxon>
        <taxon>rosids</taxon>
        <taxon>malvids</taxon>
        <taxon>Malvales</taxon>
        <taxon>Malvaceae</taxon>
        <taxon>Malvoideae</taxon>
        <taxon>Gossypium</taxon>
    </lineage>
</organism>
<dbReference type="EMBL" id="JARKNE010000010">
    <property type="protein sequence ID" value="KAK5794167.1"/>
    <property type="molecule type" value="Genomic_DNA"/>
</dbReference>
<sequence length="113" mass="12945">MERTSTLIAIPKKVRFKDESLASLTNMVVDSFRSNLNGIPSIDFLDRINKILIKGMEFTVVVKLLGRNIGYGPLHNHISSLWKPTQPFRLMDVANRYYLIRFLSRADYDAALS</sequence>